<evidence type="ECO:0000259" key="1">
    <source>
        <dbReference type="PROSITE" id="PS51199"/>
    </source>
</evidence>
<dbReference type="EMBL" id="NCKU01002258">
    <property type="protein sequence ID" value="RWS09998.1"/>
    <property type="molecule type" value="Genomic_DNA"/>
</dbReference>
<dbReference type="GO" id="GO:0043139">
    <property type="term" value="F:5'-3' DNA helicase activity"/>
    <property type="evidence" value="ECO:0007669"/>
    <property type="project" value="InterPro"/>
</dbReference>
<evidence type="ECO:0000313" key="2">
    <source>
        <dbReference type="EMBL" id="RWS07299.1"/>
    </source>
</evidence>
<dbReference type="Proteomes" id="UP000285301">
    <property type="component" value="Unassembled WGS sequence"/>
</dbReference>
<dbReference type="GO" id="GO:0005524">
    <property type="term" value="F:ATP binding"/>
    <property type="evidence" value="ECO:0007669"/>
    <property type="project" value="InterPro"/>
</dbReference>
<organism evidence="2 4">
    <name type="scientific">Dinothrombium tinctorium</name>
    <dbReference type="NCBI Taxonomy" id="1965070"/>
    <lineage>
        <taxon>Eukaryota</taxon>
        <taxon>Metazoa</taxon>
        <taxon>Ecdysozoa</taxon>
        <taxon>Arthropoda</taxon>
        <taxon>Chelicerata</taxon>
        <taxon>Arachnida</taxon>
        <taxon>Acari</taxon>
        <taxon>Acariformes</taxon>
        <taxon>Trombidiformes</taxon>
        <taxon>Prostigmata</taxon>
        <taxon>Anystina</taxon>
        <taxon>Parasitengona</taxon>
        <taxon>Trombidioidea</taxon>
        <taxon>Trombidiidae</taxon>
        <taxon>Dinothrombium</taxon>
    </lineage>
</organism>
<dbReference type="PROSITE" id="PS51199">
    <property type="entry name" value="SF4_HELICASE"/>
    <property type="match status" value="1"/>
</dbReference>
<dbReference type="EMBL" id="NCKU01003556">
    <property type="protein sequence ID" value="RWS07299.1"/>
    <property type="molecule type" value="Genomic_DNA"/>
</dbReference>
<dbReference type="GO" id="GO:0003697">
    <property type="term" value="F:single-stranded DNA binding"/>
    <property type="evidence" value="ECO:0007669"/>
    <property type="project" value="InterPro"/>
</dbReference>
<dbReference type="InterPro" id="IPR027417">
    <property type="entry name" value="P-loop_NTPase"/>
</dbReference>
<dbReference type="PANTHER" id="PTHR12873">
    <property type="entry name" value="T7-LIKE MITOCHONDRIAL DNA HELICASE"/>
    <property type="match status" value="1"/>
</dbReference>
<reference evidence="2 4" key="1">
    <citation type="journal article" date="2018" name="Gigascience">
        <title>Genomes of trombidid mites reveal novel predicted allergens and laterally-transferred genes associated with secondary metabolism.</title>
        <authorList>
            <person name="Dong X."/>
            <person name="Chaisiri K."/>
            <person name="Xia D."/>
            <person name="Armstrong S.D."/>
            <person name="Fang Y."/>
            <person name="Donnelly M.J."/>
            <person name="Kadowaki T."/>
            <person name="McGarry J.W."/>
            <person name="Darby A.C."/>
            <person name="Makepeace B.L."/>
        </authorList>
    </citation>
    <scope>NUCLEOTIDE SEQUENCE [LARGE SCALE GENOMIC DNA]</scope>
    <source>
        <strain evidence="2">UoL-WK</strain>
    </source>
</reference>
<reference evidence="2" key="2">
    <citation type="submission" date="2018-11" db="EMBL/GenBank/DDBJ databases">
        <title>Trombidioid mite genomics.</title>
        <authorList>
            <person name="Dong X."/>
        </authorList>
    </citation>
    <scope>NUCLEOTIDE SEQUENCE</scope>
    <source>
        <strain evidence="2">UoL-WK</strain>
    </source>
</reference>
<dbReference type="OrthoDB" id="275278at2759"/>
<name>A0A3S3NQI4_9ACAR</name>
<comment type="caution">
    <text evidence="2">The sequence shown here is derived from an EMBL/GenBank/DDBJ whole genome shotgun (WGS) entry which is preliminary data.</text>
</comment>
<gene>
    <name evidence="2" type="ORF">B4U79_10705</name>
    <name evidence="3" type="ORF">B4U79_13457</name>
</gene>
<dbReference type="AlphaFoldDB" id="A0A3S3NQI4"/>
<dbReference type="Gene3D" id="3.40.50.300">
    <property type="entry name" value="P-loop containing nucleotide triphosphate hydrolases"/>
    <property type="match status" value="1"/>
</dbReference>
<accession>A0A3S3NQI4</accession>
<dbReference type="InterPro" id="IPR007694">
    <property type="entry name" value="DNA_helicase_DnaB-like_C"/>
</dbReference>
<feature type="domain" description="SF4 helicase" evidence="1">
    <location>
        <begin position="72"/>
        <end position="323"/>
    </location>
</feature>
<dbReference type="STRING" id="1965070.A0A3S3NQI4"/>
<dbReference type="SUPFAM" id="SSF52540">
    <property type="entry name" value="P-loop containing nucleoside triphosphate hydrolases"/>
    <property type="match status" value="1"/>
</dbReference>
<dbReference type="Pfam" id="PF13481">
    <property type="entry name" value="AAA_25"/>
    <property type="match status" value="1"/>
</dbReference>
<dbReference type="InterPro" id="IPR027032">
    <property type="entry name" value="Twinkle-like"/>
</dbReference>
<dbReference type="CDD" id="cd01122">
    <property type="entry name" value="Twinkle_C"/>
    <property type="match status" value="1"/>
</dbReference>
<evidence type="ECO:0000313" key="4">
    <source>
        <dbReference type="Proteomes" id="UP000285301"/>
    </source>
</evidence>
<sequence length="360" mass="41710">MRRVRLYTNVSLECIRRHFATAAKFHCCNSNQTIARNEAFSEKTKQNGLKAEKNIVRSSSLRREVYEELINVEKVAGIKWRRFPAITKLLKGHRRSELTVFTGNTGSGKTTFLSEYSLDLCTQGVRTLWGNFELKNVRLMKLMLNQFAQLPLNKHIEQFDEYADKFEKLPMFFMKFHGEQSFDYVVDTMKYAVENYNIEHVIIDNLQFMIGNTRISKIDRFEYQDMVIGNCRKFATNNNCHVTLVIHPRKETTEELNINSIFGGGKASQEADNVLILQTKWSTNFKFQKYIHVCKNRYDGDLGLIPISYSKETHGFGVNLRSKKGPNLPKANETIIKFDLNDKQSDVESENEVTVRTALN</sequence>
<dbReference type="PANTHER" id="PTHR12873:SF0">
    <property type="entry name" value="TWINKLE MTDNA HELICASE"/>
    <property type="match status" value="1"/>
</dbReference>
<keyword evidence="4" id="KW-1185">Reference proteome</keyword>
<dbReference type="GO" id="GO:0006264">
    <property type="term" value="P:mitochondrial DNA replication"/>
    <property type="evidence" value="ECO:0007669"/>
    <property type="project" value="TreeGrafter"/>
</dbReference>
<protein>
    <submittedName>
        <fullName evidence="2">Twinkle protein-like protein</fullName>
    </submittedName>
</protein>
<evidence type="ECO:0000313" key="3">
    <source>
        <dbReference type="EMBL" id="RWS09998.1"/>
    </source>
</evidence>
<dbReference type="GO" id="GO:0005739">
    <property type="term" value="C:mitochondrion"/>
    <property type="evidence" value="ECO:0007669"/>
    <property type="project" value="TreeGrafter"/>
</dbReference>
<proteinExistence type="predicted"/>